<dbReference type="Gene3D" id="3.90.226.10">
    <property type="entry name" value="2-enoyl-CoA Hydratase, Chain A, domain 1"/>
    <property type="match status" value="1"/>
</dbReference>
<dbReference type="PANTHER" id="PTHR37049:SF4">
    <property type="entry name" value="RHODANESE DOMAIN-CONTAINING PROTEIN"/>
    <property type="match status" value="1"/>
</dbReference>
<feature type="signal peptide" evidence="1">
    <location>
        <begin position="1"/>
        <end position="24"/>
    </location>
</feature>
<dbReference type="EMBL" id="JAAAJA010000328">
    <property type="protein sequence ID" value="KAG0255887.1"/>
    <property type="molecule type" value="Genomic_DNA"/>
</dbReference>
<evidence type="ECO:0000313" key="2">
    <source>
        <dbReference type="EMBL" id="KAG0255887.1"/>
    </source>
</evidence>
<dbReference type="PANTHER" id="PTHR37049">
    <property type="entry name" value="PEPTIDASE S41 FAMILY PROTEIN"/>
    <property type="match status" value="1"/>
</dbReference>
<dbReference type="InterPro" id="IPR029045">
    <property type="entry name" value="ClpP/crotonase-like_dom_sf"/>
</dbReference>
<dbReference type="OrthoDB" id="27214at2759"/>
<dbReference type="AlphaFoldDB" id="A0A9P6Q0D9"/>
<keyword evidence="1" id="KW-0732">Signal</keyword>
<organism evidence="2 3">
    <name type="scientific">Mortierella polycephala</name>
    <dbReference type="NCBI Taxonomy" id="41804"/>
    <lineage>
        <taxon>Eukaryota</taxon>
        <taxon>Fungi</taxon>
        <taxon>Fungi incertae sedis</taxon>
        <taxon>Mucoromycota</taxon>
        <taxon>Mortierellomycotina</taxon>
        <taxon>Mortierellomycetes</taxon>
        <taxon>Mortierellales</taxon>
        <taxon>Mortierellaceae</taxon>
        <taxon>Mortierella</taxon>
    </lineage>
</organism>
<protein>
    <recommendedName>
        <fullName evidence="4">Tail specific protease domain-containing protein</fullName>
    </recommendedName>
</protein>
<keyword evidence="3" id="KW-1185">Reference proteome</keyword>
<dbReference type="InterPro" id="IPR052766">
    <property type="entry name" value="S41A_metabolite_peptidase"/>
</dbReference>
<accession>A0A9P6Q0D9</accession>
<name>A0A9P6Q0D9_9FUNG</name>
<gene>
    <name evidence="2" type="ORF">BG011_004880</name>
</gene>
<feature type="chain" id="PRO_5040123014" description="Tail specific protease domain-containing protein" evidence="1">
    <location>
        <begin position="25"/>
        <end position="662"/>
    </location>
</feature>
<dbReference type="SUPFAM" id="SSF52096">
    <property type="entry name" value="ClpP/crotonase"/>
    <property type="match status" value="1"/>
</dbReference>
<evidence type="ECO:0008006" key="4">
    <source>
        <dbReference type="Google" id="ProtNLM"/>
    </source>
</evidence>
<dbReference type="Proteomes" id="UP000726737">
    <property type="component" value="Unassembled WGS sequence"/>
</dbReference>
<reference evidence="2" key="1">
    <citation type="journal article" date="2020" name="Fungal Divers.">
        <title>Resolving the Mortierellaceae phylogeny through synthesis of multi-gene phylogenetics and phylogenomics.</title>
        <authorList>
            <person name="Vandepol N."/>
            <person name="Liber J."/>
            <person name="Desiro A."/>
            <person name="Na H."/>
            <person name="Kennedy M."/>
            <person name="Barry K."/>
            <person name="Grigoriev I.V."/>
            <person name="Miller A.N."/>
            <person name="O'Donnell K."/>
            <person name="Stajich J.E."/>
            <person name="Bonito G."/>
        </authorList>
    </citation>
    <scope>NUCLEOTIDE SEQUENCE</scope>
    <source>
        <strain evidence="2">KOD948</strain>
    </source>
</reference>
<evidence type="ECO:0000256" key="1">
    <source>
        <dbReference type="SAM" id="SignalP"/>
    </source>
</evidence>
<comment type="caution">
    <text evidence="2">The sequence shown here is derived from an EMBL/GenBank/DDBJ whole genome shotgun (WGS) entry which is preliminary data.</text>
</comment>
<sequence length="662" mass="73260">MVSFSLRSLILSATLAALATFTTAQTTLAPVPTPHPVQLDACATLSSKSSTSLTVEDVANCYKAVPFDSTVAASTLESVLTIFKDYYSFRDSALTPTFEKPFDAPPSDIVRRLETIGRTKYTSDYSFHSDVRAAVDSLFDAHSSYIAKCYNAYLFAQTITLYAPVTDGKQSVRVFHDFLDRGYQDCTVEKIEGQDALPYIYNWATKTTSFSKDGGVRLTEALGTQQYNVERNGTYTIYAGAFAQRATLPEKNYVDYELRCNSSATTIQLREDWRVLSQVNAAFNDVQSFKENLCLRDMPSAIENSPAQIQKRDSKKPKPERPLYLVPAPKKALLLDDILNAPPTQSTFGEFEDALKLGAGNGTAFYQLKSRPEVGVMVVFTHLVRLGDEVAQILTGLDTFNQLNVTNVILDFQGNFGGSVEFASVLTQLLFPGTDILDKTLPSDLRVTKEMQQAASALMNNTDADLFNAGSFIDLKTNSAFTSDSLFQHPITRVRNGRSSLYTELMTIKPLEFFPKLTEAVANHPWSDKPANIRILTDGRCGSACAMSCHVLTTQYNVTSYAIGGITAEPLSMFSFVGGAVATLTEINRLYELAGMESPVKQLPYNGGVNFPVVEVYARGSEVPLDFEPQYHRATHRLDYTTQNARKRDVMWSQVANDAWKH</sequence>
<proteinExistence type="predicted"/>
<evidence type="ECO:0000313" key="3">
    <source>
        <dbReference type="Proteomes" id="UP000726737"/>
    </source>
</evidence>